<dbReference type="GO" id="GO:0016758">
    <property type="term" value="F:hexosyltransferase activity"/>
    <property type="evidence" value="ECO:0007669"/>
    <property type="project" value="TreeGrafter"/>
</dbReference>
<proteinExistence type="predicted"/>
<dbReference type="eggNOG" id="COG1922">
    <property type="taxonomic scope" value="Bacteria"/>
</dbReference>
<name>A2SEM7_METPP</name>
<dbReference type="AlphaFoldDB" id="A2SEM7"/>
<protein>
    <submittedName>
        <fullName evidence="3">Putative UDP-N-acetyl-D-mannosaminuronic acid transferase</fullName>
    </submittedName>
</protein>
<dbReference type="STRING" id="420662.Mpe_A1055"/>
<accession>A2SEM7</accession>
<evidence type="ECO:0000256" key="2">
    <source>
        <dbReference type="ARBA" id="ARBA00022679"/>
    </source>
</evidence>
<evidence type="ECO:0000256" key="1">
    <source>
        <dbReference type="ARBA" id="ARBA00022676"/>
    </source>
</evidence>
<dbReference type="Pfam" id="PF03808">
    <property type="entry name" value="Glyco_tran_WecG"/>
    <property type="match status" value="1"/>
</dbReference>
<keyword evidence="1" id="KW-0328">Glycosyltransferase</keyword>
<dbReference type="EMBL" id="CP000555">
    <property type="protein sequence ID" value="ABM94016.1"/>
    <property type="molecule type" value="Genomic_DNA"/>
</dbReference>
<dbReference type="CAZy" id="GT26">
    <property type="family name" value="Glycosyltransferase Family 26"/>
</dbReference>
<dbReference type="HOGENOM" id="CLU_063203_2_1_4"/>
<dbReference type="NCBIfam" id="TIGR00696">
    <property type="entry name" value="wecG_tagA_cpsF"/>
    <property type="match status" value="1"/>
</dbReference>
<dbReference type="CDD" id="cd06533">
    <property type="entry name" value="Glyco_transf_WecG_TagA"/>
    <property type="match status" value="1"/>
</dbReference>
<evidence type="ECO:0000313" key="3">
    <source>
        <dbReference type="EMBL" id="ABM94016.1"/>
    </source>
</evidence>
<dbReference type="PANTHER" id="PTHR34136">
    <property type="match status" value="1"/>
</dbReference>
<keyword evidence="2 3" id="KW-0808">Transferase</keyword>
<evidence type="ECO:0000313" key="4">
    <source>
        <dbReference type="Proteomes" id="UP000000366"/>
    </source>
</evidence>
<dbReference type="InterPro" id="IPR004629">
    <property type="entry name" value="WecG_TagA_CpsF"/>
</dbReference>
<gene>
    <name evidence="3" type="ordered locus">Mpe_A1055</name>
</gene>
<dbReference type="PANTHER" id="PTHR34136:SF1">
    <property type="entry name" value="UDP-N-ACETYL-D-MANNOSAMINURONIC ACID TRANSFERASE"/>
    <property type="match status" value="1"/>
</dbReference>
<keyword evidence="4" id="KW-1185">Reference proteome</keyword>
<organism evidence="3 4">
    <name type="scientific">Methylibium petroleiphilum (strain ATCC BAA-1232 / LMG 22953 / PM1)</name>
    <dbReference type="NCBI Taxonomy" id="420662"/>
    <lineage>
        <taxon>Bacteria</taxon>
        <taxon>Pseudomonadati</taxon>
        <taxon>Pseudomonadota</taxon>
        <taxon>Betaproteobacteria</taxon>
        <taxon>Burkholderiales</taxon>
        <taxon>Sphaerotilaceae</taxon>
        <taxon>Methylibium</taxon>
    </lineage>
</organism>
<dbReference type="KEGG" id="mpt:Mpe_A1055"/>
<dbReference type="Proteomes" id="UP000000366">
    <property type="component" value="Chromosome"/>
</dbReference>
<sequence>MAREISEKSAGHIVSITNTETLYHGLHNPVIERHIRTADFSLCDGVGVVVAGWAWGHSVKRVTGPHLQLAASHYGQARKWRHFFYGGKDGVAEQMAERLTARYPELIVCGTYSPPFKALSPEEDQAIVDCINATQPDIVWVGLGLPKQETWIQEHLGRVNATWMIGVGAAFDYHAGTVPWAPPFFQAVGLEWAFRLAREPRLRGRRYGRSLIFVVRAGLEGLLKLRFLRPAFAAATHPSRPGRSAATSSG</sequence>
<reference evidence="3 4" key="1">
    <citation type="journal article" date="2007" name="J. Bacteriol.">
        <title>Whole-genome analysis of the methyl tert-butyl ether-degrading beta-proteobacterium Methylibium petroleiphilum PM1.</title>
        <authorList>
            <person name="Kane S.R."/>
            <person name="Chakicherla A.Y."/>
            <person name="Chain P.S.G."/>
            <person name="Schmidt R."/>
            <person name="Shin M.W."/>
            <person name="Legler T.C."/>
            <person name="Scow K.M."/>
            <person name="Larimer F.W."/>
            <person name="Lucas S.M."/>
            <person name="Richardson P.M."/>
            <person name="Hristova K.R."/>
        </authorList>
    </citation>
    <scope>NUCLEOTIDE SEQUENCE [LARGE SCALE GENOMIC DNA]</scope>
    <source>
        <strain evidence="4">ATCC BAA-1232 / LMG 22953 / PM1</strain>
    </source>
</reference>